<feature type="compositionally biased region" description="Basic and acidic residues" evidence="5">
    <location>
        <begin position="399"/>
        <end position="408"/>
    </location>
</feature>
<dbReference type="Pfam" id="PF00076">
    <property type="entry name" value="RRM_1"/>
    <property type="match status" value="1"/>
</dbReference>
<feature type="compositionally biased region" description="Basic and acidic residues" evidence="5">
    <location>
        <begin position="75"/>
        <end position="90"/>
    </location>
</feature>
<dbReference type="EMBL" id="KB456271">
    <property type="protein sequence ID" value="EMF08413.1"/>
    <property type="molecule type" value="Genomic_DNA"/>
</dbReference>
<evidence type="ECO:0000259" key="6">
    <source>
        <dbReference type="PROSITE" id="PS50102"/>
    </source>
</evidence>
<proteinExistence type="predicted"/>
<evidence type="ECO:0000256" key="3">
    <source>
        <dbReference type="ARBA" id="ARBA00023242"/>
    </source>
</evidence>
<protein>
    <submittedName>
        <fullName evidence="7">RNA-binding domain-containing protein</fullName>
    </submittedName>
</protein>
<dbReference type="AlphaFoldDB" id="M3BQN1"/>
<dbReference type="SMART" id="SM00360">
    <property type="entry name" value="RRM"/>
    <property type="match status" value="1"/>
</dbReference>
<evidence type="ECO:0000313" key="8">
    <source>
        <dbReference type="Proteomes" id="UP000016931"/>
    </source>
</evidence>
<dbReference type="GeneID" id="27904372"/>
<feature type="region of interest" description="Disordered" evidence="5">
    <location>
        <begin position="1"/>
        <end position="110"/>
    </location>
</feature>
<dbReference type="STRING" id="692275.M3BQN1"/>
<evidence type="ECO:0000256" key="4">
    <source>
        <dbReference type="PROSITE-ProRule" id="PRU00176"/>
    </source>
</evidence>
<dbReference type="GO" id="GO:0003723">
    <property type="term" value="F:RNA binding"/>
    <property type="evidence" value="ECO:0007669"/>
    <property type="project" value="UniProtKB-UniRule"/>
</dbReference>
<name>M3BQN1_SPHMS</name>
<gene>
    <name evidence="7" type="ORF">SEPMUDRAFT_152089</name>
</gene>
<evidence type="ECO:0000313" key="7">
    <source>
        <dbReference type="EMBL" id="EMF08413.1"/>
    </source>
</evidence>
<dbReference type="OMA" id="WKGANKR"/>
<feature type="region of interest" description="Disordered" evidence="5">
    <location>
        <begin position="390"/>
        <end position="417"/>
    </location>
</feature>
<feature type="region of interest" description="Disordered" evidence="5">
    <location>
        <begin position="124"/>
        <end position="143"/>
    </location>
</feature>
<dbReference type="PANTHER" id="PTHR46754">
    <property type="entry name" value="MKI67 FHA DOMAIN-INTERACTING NUCLEOLAR PHOSPHOPROTEIN"/>
    <property type="match status" value="1"/>
</dbReference>
<dbReference type="OrthoDB" id="21467at2759"/>
<reference evidence="7 8" key="1">
    <citation type="journal article" date="2012" name="PLoS Pathog.">
        <title>Diverse lifestyles and strategies of plant pathogenesis encoded in the genomes of eighteen Dothideomycetes fungi.</title>
        <authorList>
            <person name="Ohm R.A."/>
            <person name="Feau N."/>
            <person name="Henrissat B."/>
            <person name="Schoch C.L."/>
            <person name="Horwitz B.A."/>
            <person name="Barry K.W."/>
            <person name="Condon B.J."/>
            <person name="Copeland A.C."/>
            <person name="Dhillon B."/>
            <person name="Glaser F."/>
            <person name="Hesse C.N."/>
            <person name="Kosti I."/>
            <person name="LaButti K."/>
            <person name="Lindquist E.A."/>
            <person name="Lucas S."/>
            <person name="Salamov A.A."/>
            <person name="Bradshaw R.E."/>
            <person name="Ciuffetti L."/>
            <person name="Hamelin R.C."/>
            <person name="Kema G.H.J."/>
            <person name="Lawrence C."/>
            <person name="Scott J.A."/>
            <person name="Spatafora J.W."/>
            <person name="Turgeon B.G."/>
            <person name="de Wit P.J.G.M."/>
            <person name="Zhong S."/>
            <person name="Goodwin S.B."/>
            <person name="Grigoriev I.V."/>
        </authorList>
    </citation>
    <scope>NUCLEOTIDE SEQUENCE [LARGE SCALE GENOMIC DNA]</scope>
    <source>
        <strain evidence="7 8">SO2202</strain>
    </source>
</reference>
<dbReference type="InterPro" id="IPR012677">
    <property type="entry name" value="Nucleotide-bd_a/b_plait_sf"/>
</dbReference>
<feature type="compositionally biased region" description="Acidic residues" evidence="5">
    <location>
        <begin position="125"/>
        <end position="135"/>
    </location>
</feature>
<keyword evidence="3" id="KW-0539">Nucleus</keyword>
<accession>M3BQN1</accession>
<dbReference type="SUPFAM" id="SSF54928">
    <property type="entry name" value="RNA-binding domain, RBD"/>
    <property type="match status" value="1"/>
</dbReference>
<dbReference type="PROSITE" id="PS50102">
    <property type="entry name" value="RRM"/>
    <property type="match status" value="1"/>
</dbReference>
<feature type="domain" description="RRM" evidence="6">
    <location>
        <begin position="181"/>
        <end position="259"/>
    </location>
</feature>
<evidence type="ECO:0000256" key="2">
    <source>
        <dbReference type="ARBA" id="ARBA00022884"/>
    </source>
</evidence>
<keyword evidence="2 4" id="KW-0694">RNA-binding</keyword>
<organism evidence="7 8">
    <name type="scientific">Sphaerulina musiva (strain SO2202)</name>
    <name type="common">Poplar stem canker fungus</name>
    <name type="synonym">Septoria musiva</name>
    <dbReference type="NCBI Taxonomy" id="692275"/>
    <lineage>
        <taxon>Eukaryota</taxon>
        <taxon>Fungi</taxon>
        <taxon>Dikarya</taxon>
        <taxon>Ascomycota</taxon>
        <taxon>Pezizomycotina</taxon>
        <taxon>Dothideomycetes</taxon>
        <taxon>Dothideomycetidae</taxon>
        <taxon>Mycosphaerellales</taxon>
        <taxon>Mycosphaerellaceae</taxon>
        <taxon>Sphaerulina</taxon>
    </lineage>
</organism>
<evidence type="ECO:0000256" key="1">
    <source>
        <dbReference type="ARBA" id="ARBA00004604"/>
    </source>
</evidence>
<evidence type="ECO:0000256" key="5">
    <source>
        <dbReference type="SAM" id="MobiDB-lite"/>
    </source>
</evidence>
<dbReference type="RefSeq" id="XP_016756534.1">
    <property type="nucleotide sequence ID" value="XM_016907235.1"/>
</dbReference>
<comment type="subcellular location">
    <subcellularLocation>
        <location evidence="1">Nucleus</location>
        <location evidence="1">Nucleolus</location>
    </subcellularLocation>
</comment>
<dbReference type="eggNOG" id="KOG4208">
    <property type="taxonomic scope" value="Eukaryota"/>
</dbReference>
<dbReference type="Gene3D" id="3.30.70.330">
    <property type="match status" value="1"/>
</dbReference>
<sequence length="417" mass="45500">MSAETKGKKRKSGDNVEPLAKKAKTTPATVKKSADRPLPAKSALKTAKSENKTVVVSEKTVKEKEKKGSKKASKKVVEEKEVIVESKPEAEAVVAEATNDDSESDGGAELTPDQTAALLAGFSSDESEGEDDIDRDQDGIPIESLPALPKTEKAIARELKISRIKPKNINGASSDPEATPGVIYISRLPHGFYEKQLRAYLTQFGDVTNLRLARNKKTGKSQHYAFIEFAAAAVADIVVKTMDKYLMFGHILQCKRVPAEQVKEGMWKGTKAVKGNGKARPRNRIEGSRLRKGTDREGWEKRITRESERRKEKAEKLKEMGYDFDMPDVKPVEGVAAKEKKSIEQVSAGATAEEVVKAIQNGTEPGNGEIVEETVLATVNAGAEGQAIVAEKTTKRKSKSGEVKVTKEKAKKRKTKA</sequence>
<keyword evidence="8" id="KW-1185">Reference proteome</keyword>
<dbReference type="Proteomes" id="UP000016931">
    <property type="component" value="Unassembled WGS sequence"/>
</dbReference>
<dbReference type="GO" id="GO:0005730">
    <property type="term" value="C:nucleolus"/>
    <property type="evidence" value="ECO:0007669"/>
    <property type="project" value="UniProtKB-SubCell"/>
</dbReference>
<dbReference type="InterPro" id="IPR000504">
    <property type="entry name" value="RRM_dom"/>
</dbReference>
<dbReference type="InterPro" id="IPR035979">
    <property type="entry name" value="RBD_domain_sf"/>
</dbReference>
<dbReference type="HOGENOM" id="CLU_025741_5_2_1"/>
<dbReference type="CDD" id="cd12307">
    <property type="entry name" value="RRM_NIFK_like"/>
    <property type="match status" value="1"/>
</dbReference>